<evidence type="ECO:0000313" key="1">
    <source>
        <dbReference type="EMBL" id="MBP1992647.1"/>
    </source>
</evidence>
<dbReference type="Proteomes" id="UP001519287">
    <property type="component" value="Unassembled WGS sequence"/>
</dbReference>
<reference evidence="1 2" key="1">
    <citation type="submission" date="2021-03" db="EMBL/GenBank/DDBJ databases">
        <title>Genomic Encyclopedia of Type Strains, Phase IV (KMG-IV): sequencing the most valuable type-strain genomes for metagenomic binning, comparative biology and taxonomic classification.</title>
        <authorList>
            <person name="Goeker M."/>
        </authorList>
    </citation>
    <scope>NUCLEOTIDE SEQUENCE [LARGE SCALE GENOMIC DNA]</scope>
    <source>
        <strain evidence="1 2">DSM 26048</strain>
    </source>
</reference>
<name>A0ABS4IYI6_9BACL</name>
<keyword evidence="2" id="KW-1185">Reference proteome</keyword>
<sequence length="65" mass="6724">MDIALLAMSLNQAKLQESVSLSVLKMALGNTQEISSGIAQLLPSSDSGMARSVQPHLGGSIDIKA</sequence>
<protein>
    <recommendedName>
        <fullName evidence="3">Motility protein</fullName>
    </recommendedName>
</protein>
<dbReference type="InterPro" id="IPR025906">
    <property type="entry name" value="YjfB_motility"/>
</dbReference>
<proteinExistence type="predicted"/>
<dbReference type="Pfam" id="PF14070">
    <property type="entry name" value="YjfB_motility"/>
    <property type="match status" value="1"/>
</dbReference>
<dbReference type="RefSeq" id="WP_209973818.1">
    <property type="nucleotide sequence ID" value="NZ_JAGGLB010000014.1"/>
</dbReference>
<gene>
    <name evidence="1" type="ORF">J2Z66_004256</name>
</gene>
<evidence type="ECO:0008006" key="3">
    <source>
        <dbReference type="Google" id="ProtNLM"/>
    </source>
</evidence>
<comment type="caution">
    <text evidence="1">The sequence shown here is derived from an EMBL/GenBank/DDBJ whole genome shotgun (WGS) entry which is preliminary data.</text>
</comment>
<evidence type="ECO:0000313" key="2">
    <source>
        <dbReference type="Proteomes" id="UP001519287"/>
    </source>
</evidence>
<organism evidence="1 2">
    <name type="scientific">Paenibacillus eucommiae</name>
    <dbReference type="NCBI Taxonomy" id="1355755"/>
    <lineage>
        <taxon>Bacteria</taxon>
        <taxon>Bacillati</taxon>
        <taxon>Bacillota</taxon>
        <taxon>Bacilli</taxon>
        <taxon>Bacillales</taxon>
        <taxon>Paenibacillaceae</taxon>
        <taxon>Paenibacillus</taxon>
    </lineage>
</organism>
<dbReference type="EMBL" id="JAGGLB010000014">
    <property type="protein sequence ID" value="MBP1992647.1"/>
    <property type="molecule type" value="Genomic_DNA"/>
</dbReference>
<accession>A0ABS4IYI6</accession>